<dbReference type="Proteomes" id="UP000185557">
    <property type="component" value="Unassembled WGS sequence"/>
</dbReference>
<protein>
    <recommendedName>
        <fullName evidence="2">CHAT domain-containing protein</fullName>
    </recommendedName>
</protein>
<dbReference type="OrthoDB" id="448399at2"/>
<organism evidence="3 4">
    <name type="scientific">Phormidium tenue NIES-30</name>
    <dbReference type="NCBI Taxonomy" id="549789"/>
    <lineage>
        <taxon>Bacteria</taxon>
        <taxon>Bacillati</taxon>
        <taxon>Cyanobacteriota</taxon>
        <taxon>Cyanophyceae</taxon>
        <taxon>Oscillatoriophycideae</taxon>
        <taxon>Oscillatoriales</taxon>
        <taxon>Oscillatoriaceae</taxon>
        <taxon>Phormidium</taxon>
    </lineage>
</organism>
<proteinExistence type="predicted"/>
<dbReference type="InterPro" id="IPR019734">
    <property type="entry name" value="TPR_rpt"/>
</dbReference>
<feature type="transmembrane region" description="Helical" evidence="1">
    <location>
        <begin position="12"/>
        <end position="32"/>
    </location>
</feature>
<comment type="caution">
    <text evidence="3">The sequence shown here is derived from an EMBL/GenBank/DDBJ whole genome shotgun (WGS) entry which is preliminary data.</text>
</comment>
<dbReference type="PANTHER" id="PTHR10098:SF108">
    <property type="entry name" value="TETRATRICOPEPTIDE REPEAT PROTEIN 28"/>
    <property type="match status" value="1"/>
</dbReference>
<dbReference type="STRING" id="549789.NIES30_24795"/>
<keyword evidence="4" id="KW-1185">Reference proteome</keyword>
<name>A0A1U7IY59_9CYAN</name>
<feature type="domain" description="CHAT" evidence="2">
    <location>
        <begin position="603"/>
        <end position="876"/>
    </location>
</feature>
<dbReference type="SUPFAM" id="SSF48452">
    <property type="entry name" value="TPR-like"/>
    <property type="match status" value="2"/>
</dbReference>
<dbReference type="RefSeq" id="WP_073611135.1">
    <property type="nucleotide sequence ID" value="NZ_MRCG01000032.1"/>
</dbReference>
<dbReference type="Pfam" id="PF13424">
    <property type="entry name" value="TPR_12"/>
    <property type="match status" value="1"/>
</dbReference>
<keyword evidence="1" id="KW-1133">Transmembrane helix</keyword>
<gene>
    <name evidence="3" type="ORF">NIES30_24795</name>
</gene>
<dbReference type="PANTHER" id="PTHR10098">
    <property type="entry name" value="RAPSYN-RELATED"/>
    <property type="match status" value="1"/>
</dbReference>
<dbReference type="SMART" id="SM00028">
    <property type="entry name" value="TPR"/>
    <property type="match status" value="5"/>
</dbReference>
<dbReference type="Pfam" id="PF12770">
    <property type="entry name" value="CHAT"/>
    <property type="match status" value="1"/>
</dbReference>
<evidence type="ECO:0000313" key="3">
    <source>
        <dbReference type="EMBL" id="OKH43540.1"/>
    </source>
</evidence>
<dbReference type="Pfam" id="PF13176">
    <property type="entry name" value="TPR_7"/>
    <property type="match status" value="1"/>
</dbReference>
<sequence length="878" mass="94418">MPNRLRRRLNGLWGLLFLVGLMLAIWSGQGWWSVGLANDAIATQAGTPEQLVQAGVSAYQAGDYQSAIDRWQRALQSYGPGAESSSRVLVYENLARAYQQVGQSAEALDAWAAAVTLYREVGDSLHLGRTLTEQAQVHLSLGQHRRAIALLCLPATEAFADSCTPGSAFALATATDDALGEVAALGSLGEAYRLLGDYPAAEAVLQKGLQLVQELGYGQFEGPLLNSLGSIFQRRSRIDNRRAEAASQLGLTGIANTFSSQAQGQAQQAQQLLEQALESAQGQGNLAAEWQTRLNLLPLYQQQDNSAAVGVTRQRLSELIAQLPASRTLAYGAIALGRSYQPVGTTFRCVMPGDEAQAQIWLDRGAAIATQINDYRAQSFALGELGHLRECQGQLAAAMALTQQAQIAATQGLEVADSLYLWQWQAGRIDRRQGNLDAALAAYTQAVTTLESIRTEILVADRDVQFDFRDTVEPLYRELIELQLSGVASLQAAKQDLPPTDSALESALVTADALRLAELQNYFGNDCILNPVAQARVDLLAQSANTAVISSVVLPQRTALIVNLPNQPPQLIWIDNSSQLRDTVVQFRLGLEAFYTEPYDTTVAQQLYGQLIKPLEPALKAGSITTLVFIHDGFLRSVPMAALYDGDQFLIEKYAVATTPALTLTTAAAPRPENLQALVLGSSQAVVAAGRRFPPIPAVPTEVASVLAALPGSQALLDEAFGQAQLQQALQETPFSILHFATHGQFSPDPRENFIITGQGETVTFGQLESFIQAGNSNSPQIDLVMLTACETAAGDDRSTLGLAGVAIRAGARSAIASLWQADDATTAQIAQDFYRFLKEPHLNKAQALQQAQIQAIQRGASVTPGKWAPLILVGNWL</sequence>
<accession>A0A1U7IY59</accession>
<keyword evidence="1" id="KW-0812">Transmembrane</keyword>
<evidence type="ECO:0000256" key="1">
    <source>
        <dbReference type="SAM" id="Phobius"/>
    </source>
</evidence>
<evidence type="ECO:0000259" key="2">
    <source>
        <dbReference type="Pfam" id="PF12770"/>
    </source>
</evidence>
<dbReference type="EMBL" id="MRCG01000032">
    <property type="protein sequence ID" value="OKH43540.1"/>
    <property type="molecule type" value="Genomic_DNA"/>
</dbReference>
<dbReference type="InterPro" id="IPR011990">
    <property type="entry name" value="TPR-like_helical_dom_sf"/>
</dbReference>
<evidence type="ECO:0000313" key="4">
    <source>
        <dbReference type="Proteomes" id="UP000185557"/>
    </source>
</evidence>
<dbReference type="InterPro" id="IPR024983">
    <property type="entry name" value="CHAT_dom"/>
</dbReference>
<dbReference type="Gene3D" id="1.25.40.10">
    <property type="entry name" value="Tetratricopeptide repeat domain"/>
    <property type="match status" value="2"/>
</dbReference>
<dbReference type="AlphaFoldDB" id="A0A1U7IY59"/>
<keyword evidence="1" id="KW-0472">Membrane</keyword>
<reference evidence="3 4" key="1">
    <citation type="submission" date="2016-11" db="EMBL/GenBank/DDBJ databases">
        <title>Draft Genome Sequences of Nine Cyanobacterial Strains from Diverse Habitats.</title>
        <authorList>
            <person name="Zhu T."/>
            <person name="Hou S."/>
            <person name="Lu X."/>
            <person name="Hess W.R."/>
        </authorList>
    </citation>
    <scope>NUCLEOTIDE SEQUENCE [LARGE SCALE GENOMIC DNA]</scope>
    <source>
        <strain evidence="3 4">NIES-30</strain>
    </source>
</reference>